<evidence type="ECO:0000256" key="4">
    <source>
        <dbReference type="ARBA" id="ARBA00023204"/>
    </source>
</evidence>
<comment type="caution">
    <text evidence="6">The sequence shown here is derived from an EMBL/GenBank/DDBJ whole genome shotgun (WGS) entry which is preliminary data.</text>
</comment>
<dbReference type="GO" id="GO:0005524">
    <property type="term" value="F:ATP binding"/>
    <property type="evidence" value="ECO:0007669"/>
    <property type="project" value="InterPro"/>
</dbReference>
<dbReference type="GO" id="GO:0009378">
    <property type="term" value="F:four-way junction helicase activity"/>
    <property type="evidence" value="ECO:0007669"/>
    <property type="project" value="InterPro"/>
</dbReference>
<dbReference type="NCBIfam" id="TIGR00084">
    <property type="entry name" value="ruvA"/>
    <property type="match status" value="1"/>
</dbReference>
<dbReference type="Gene3D" id="1.10.150.20">
    <property type="entry name" value="5' to 3' exonuclease, C-terminal subdomain"/>
    <property type="match status" value="1"/>
</dbReference>
<dbReference type="Gene3D" id="2.40.50.140">
    <property type="entry name" value="Nucleic acid-binding proteins"/>
    <property type="match status" value="1"/>
</dbReference>
<name>A0A0W8FJK8_9ZZZZ</name>
<dbReference type="Gene3D" id="1.10.8.10">
    <property type="entry name" value="DNA helicase RuvA subunit, C-terminal domain"/>
    <property type="match status" value="1"/>
</dbReference>
<dbReference type="Pfam" id="PF07499">
    <property type="entry name" value="RuvA_C"/>
    <property type="match status" value="1"/>
</dbReference>
<dbReference type="InterPro" id="IPR012340">
    <property type="entry name" value="NA-bd_OB-fold"/>
</dbReference>
<dbReference type="AlphaFoldDB" id="A0A0W8FJK8"/>
<dbReference type="HAMAP" id="MF_00031">
    <property type="entry name" value="DNA_HJ_migration_RuvA"/>
    <property type="match status" value="1"/>
</dbReference>
<dbReference type="EMBL" id="LNQE01001100">
    <property type="protein sequence ID" value="KUG21101.1"/>
    <property type="molecule type" value="Genomic_DNA"/>
</dbReference>
<evidence type="ECO:0000256" key="3">
    <source>
        <dbReference type="ARBA" id="ARBA00023125"/>
    </source>
</evidence>
<evidence type="ECO:0000256" key="1">
    <source>
        <dbReference type="ARBA" id="ARBA00022490"/>
    </source>
</evidence>
<dbReference type="GO" id="GO:0009379">
    <property type="term" value="C:Holliday junction helicase complex"/>
    <property type="evidence" value="ECO:0007669"/>
    <property type="project" value="InterPro"/>
</dbReference>
<sequence>MIAHLTGEVSSTGDRWVVIDVGGIGYLVQVTRPVLQELQAAEGAVRLYTHLAVREDGIALYGFTRQDELELFRILISVSSIGPQIAMNILSQISLEQFAVAIVSEDEKALTRVSGIGPKSAKRLILELKDRMKKQPIALPEEEPRQAASDAIGALISLGFTQRDAEDAVRAAVHEASDRDTQAIVRAALAHLRER</sequence>
<keyword evidence="6" id="KW-0547">Nucleotide-binding</keyword>
<keyword evidence="6" id="KW-0378">Hydrolase</keyword>
<dbReference type="GO" id="GO:0003677">
    <property type="term" value="F:DNA binding"/>
    <property type="evidence" value="ECO:0007669"/>
    <property type="project" value="UniProtKB-KW"/>
</dbReference>
<evidence type="ECO:0000256" key="2">
    <source>
        <dbReference type="ARBA" id="ARBA00022763"/>
    </source>
</evidence>
<dbReference type="Pfam" id="PF14520">
    <property type="entry name" value="HHH_5"/>
    <property type="match status" value="1"/>
</dbReference>
<proteinExistence type="inferred from homology"/>
<evidence type="ECO:0000259" key="5">
    <source>
        <dbReference type="SMART" id="SM00278"/>
    </source>
</evidence>
<keyword evidence="3" id="KW-0238">DNA-binding</keyword>
<protein>
    <submittedName>
        <fullName evidence="6">Holliday junction dna helicase ruva</fullName>
    </submittedName>
</protein>
<organism evidence="6">
    <name type="scientific">hydrocarbon metagenome</name>
    <dbReference type="NCBI Taxonomy" id="938273"/>
    <lineage>
        <taxon>unclassified sequences</taxon>
        <taxon>metagenomes</taxon>
        <taxon>ecological metagenomes</taxon>
    </lineage>
</organism>
<dbReference type="CDD" id="cd14332">
    <property type="entry name" value="UBA_RuvA_C"/>
    <property type="match status" value="1"/>
</dbReference>
<dbReference type="Pfam" id="PF01330">
    <property type="entry name" value="RuvA_N"/>
    <property type="match status" value="1"/>
</dbReference>
<keyword evidence="6" id="KW-0067">ATP-binding</keyword>
<evidence type="ECO:0000313" key="6">
    <source>
        <dbReference type="EMBL" id="KUG21101.1"/>
    </source>
</evidence>
<reference evidence="6" key="1">
    <citation type="journal article" date="2015" name="Proc. Natl. Acad. Sci. U.S.A.">
        <title>Networks of energetic and metabolic interactions define dynamics in microbial communities.</title>
        <authorList>
            <person name="Embree M."/>
            <person name="Liu J.K."/>
            <person name="Al-Bassam M.M."/>
            <person name="Zengler K."/>
        </authorList>
    </citation>
    <scope>NUCLEOTIDE SEQUENCE</scope>
</reference>
<keyword evidence="6" id="KW-0347">Helicase</keyword>
<dbReference type="InterPro" id="IPR011114">
    <property type="entry name" value="RuvA_C"/>
</dbReference>
<feature type="domain" description="Helix-hairpin-helix DNA-binding motif class 1" evidence="5">
    <location>
        <begin position="73"/>
        <end position="92"/>
    </location>
</feature>
<dbReference type="InterPro" id="IPR013849">
    <property type="entry name" value="DNA_helicase_Holl-junc_RuvA_I"/>
</dbReference>
<dbReference type="GO" id="GO:0006310">
    <property type="term" value="P:DNA recombination"/>
    <property type="evidence" value="ECO:0007669"/>
    <property type="project" value="InterPro"/>
</dbReference>
<accession>A0A0W8FJK8</accession>
<dbReference type="InterPro" id="IPR000085">
    <property type="entry name" value="RuvA"/>
</dbReference>
<dbReference type="InterPro" id="IPR036267">
    <property type="entry name" value="RuvA_C_sf"/>
</dbReference>
<gene>
    <name evidence="6" type="ORF">ASZ90_009155</name>
</gene>
<dbReference type="SUPFAM" id="SSF50249">
    <property type="entry name" value="Nucleic acid-binding proteins"/>
    <property type="match status" value="1"/>
</dbReference>
<dbReference type="SUPFAM" id="SSF47781">
    <property type="entry name" value="RuvA domain 2-like"/>
    <property type="match status" value="1"/>
</dbReference>
<dbReference type="SUPFAM" id="SSF46929">
    <property type="entry name" value="DNA helicase RuvA subunit, C-terminal domain"/>
    <property type="match status" value="1"/>
</dbReference>
<feature type="domain" description="Helix-hairpin-helix DNA-binding motif class 1" evidence="5">
    <location>
        <begin position="108"/>
        <end position="127"/>
    </location>
</feature>
<dbReference type="SMART" id="SM00278">
    <property type="entry name" value="HhH1"/>
    <property type="match status" value="2"/>
</dbReference>
<keyword evidence="4" id="KW-0234">DNA repair</keyword>
<dbReference type="InterPro" id="IPR010994">
    <property type="entry name" value="RuvA_2-like"/>
</dbReference>
<keyword evidence="2" id="KW-0227">DNA damage</keyword>
<keyword evidence="1" id="KW-0963">Cytoplasm</keyword>
<dbReference type="InterPro" id="IPR003583">
    <property type="entry name" value="Hlx-hairpin-Hlx_DNA-bd_motif"/>
</dbReference>
<dbReference type="GO" id="GO:0006281">
    <property type="term" value="P:DNA repair"/>
    <property type="evidence" value="ECO:0007669"/>
    <property type="project" value="UniProtKB-KW"/>
</dbReference>